<gene>
    <name evidence="2" type="ORF">GP486_006684</name>
</gene>
<feature type="region of interest" description="Disordered" evidence="1">
    <location>
        <begin position="1"/>
        <end position="40"/>
    </location>
</feature>
<feature type="region of interest" description="Disordered" evidence="1">
    <location>
        <begin position="138"/>
        <end position="209"/>
    </location>
</feature>
<comment type="caution">
    <text evidence="2">The sequence shown here is derived from an EMBL/GenBank/DDBJ whole genome shotgun (WGS) entry which is preliminary data.</text>
</comment>
<sequence length="399" mass="43503">MAGAAKSLESELSIRSCDAVNGGSPEEAAIPPGTEPTSSPRVYFVCSKRHTDPPPLFLNYPVSSITPARSPSSSAGKHTGFFRRWKGKIFRRGSRHCDAPLPPQSTTRPARSLAREVVRRASALNIFPSRQRGLVEPTPIPPVIAAPQPAGRARRHLSPLRSGTPDPIDVGSALAFGGRVRRRGSRSLRPRVDKATKVAEPPTGLSPEQLNRRRNRTTVVAGGRTFVRGKPAESLQWKWMDEEGEDRNGCGGCSPSHHPYSDSAESSAQARTDALIQLTRITSGDVPNKEIIQEVIHGVEDQPDFEGGESGDESIEEEILEFYQDDKDEQFAEQNSGDIIQTNITLSEDVILTANNITTEVSASSDELTLEIEKNSGKVTAEMSFVIPINTNRETIFSF</sequence>
<dbReference type="Proteomes" id="UP000750711">
    <property type="component" value="Unassembled WGS sequence"/>
</dbReference>
<organism evidence="2 3">
    <name type="scientific">Trichoglossum hirsutum</name>
    <dbReference type="NCBI Taxonomy" id="265104"/>
    <lineage>
        <taxon>Eukaryota</taxon>
        <taxon>Fungi</taxon>
        <taxon>Dikarya</taxon>
        <taxon>Ascomycota</taxon>
        <taxon>Pezizomycotina</taxon>
        <taxon>Geoglossomycetes</taxon>
        <taxon>Geoglossales</taxon>
        <taxon>Geoglossaceae</taxon>
        <taxon>Trichoglossum</taxon>
    </lineage>
</organism>
<proteinExistence type="predicted"/>
<evidence type="ECO:0000313" key="2">
    <source>
        <dbReference type="EMBL" id="KAH0553128.1"/>
    </source>
</evidence>
<keyword evidence="3" id="KW-1185">Reference proteome</keyword>
<evidence type="ECO:0000313" key="3">
    <source>
        <dbReference type="Proteomes" id="UP000750711"/>
    </source>
</evidence>
<dbReference type="EMBL" id="JAGHQM010001588">
    <property type="protein sequence ID" value="KAH0553128.1"/>
    <property type="molecule type" value="Genomic_DNA"/>
</dbReference>
<dbReference type="AlphaFoldDB" id="A0A9P8IID7"/>
<feature type="compositionally biased region" description="Basic residues" evidence="1">
    <location>
        <begin position="179"/>
        <end position="189"/>
    </location>
</feature>
<protein>
    <submittedName>
        <fullName evidence="2">Uncharacterized protein</fullName>
    </submittedName>
</protein>
<evidence type="ECO:0000256" key="1">
    <source>
        <dbReference type="SAM" id="MobiDB-lite"/>
    </source>
</evidence>
<reference evidence="2" key="1">
    <citation type="submission" date="2021-03" db="EMBL/GenBank/DDBJ databases">
        <title>Comparative genomics and phylogenomic investigation of the class Geoglossomycetes provide insights into ecological specialization and systematics.</title>
        <authorList>
            <person name="Melie T."/>
            <person name="Pirro S."/>
            <person name="Miller A.N."/>
            <person name="Quandt A."/>
        </authorList>
    </citation>
    <scope>NUCLEOTIDE SEQUENCE</scope>
    <source>
        <strain evidence="2">CAQ_001_2017</strain>
    </source>
</reference>
<name>A0A9P8IID7_9PEZI</name>
<accession>A0A9P8IID7</accession>